<feature type="compositionally biased region" description="Basic and acidic residues" evidence="1">
    <location>
        <begin position="98"/>
        <end position="107"/>
    </location>
</feature>
<evidence type="ECO:0000313" key="3">
    <source>
        <dbReference type="Proteomes" id="UP000308349"/>
    </source>
</evidence>
<feature type="region of interest" description="Disordered" evidence="1">
    <location>
        <begin position="54"/>
        <end position="159"/>
    </location>
</feature>
<dbReference type="OrthoDB" id="3623544at2"/>
<organism evidence="2 3">
    <name type="scientific">Nocardia cyriacigeorgica</name>
    <dbReference type="NCBI Taxonomy" id="135487"/>
    <lineage>
        <taxon>Bacteria</taxon>
        <taxon>Bacillati</taxon>
        <taxon>Actinomycetota</taxon>
        <taxon>Actinomycetes</taxon>
        <taxon>Mycobacteriales</taxon>
        <taxon>Nocardiaceae</taxon>
        <taxon>Nocardia</taxon>
    </lineage>
</organism>
<dbReference type="AlphaFoldDB" id="A0A5R8PD37"/>
<comment type="caution">
    <text evidence="2">The sequence shown here is derived from an EMBL/GenBank/DDBJ whole genome shotgun (WGS) entry which is preliminary data.</text>
</comment>
<name>A0A5R8PD37_9NOCA</name>
<proteinExistence type="predicted"/>
<accession>A0A5R8PD37</accession>
<evidence type="ECO:0000256" key="1">
    <source>
        <dbReference type="SAM" id="MobiDB-lite"/>
    </source>
</evidence>
<dbReference type="Proteomes" id="UP000308349">
    <property type="component" value="Unassembled WGS sequence"/>
</dbReference>
<dbReference type="InterPro" id="IPR036388">
    <property type="entry name" value="WH-like_DNA-bd_sf"/>
</dbReference>
<evidence type="ECO:0000313" key="2">
    <source>
        <dbReference type="EMBL" id="TLG08980.1"/>
    </source>
</evidence>
<gene>
    <name evidence="2" type="ORF">FEK35_15765</name>
</gene>
<dbReference type="GeneID" id="80346278"/>
<protein>
    <submittedName>
        <fullName evidence="2">Uncharacterized protein</fullName>
    </submittedName>
</protein>
<sequence length="222" mass="23121">MSTTTESARTAVEDALWAVISADPKPAAELATAAGISQSKTRKLLNMWAADGSISRHTDETNPHAAARWSIAPTTEPDTDTSGDGEAPDDAETQPRTPETDASHLDDSTPPPPNIDEIVDNATTSDEPATDTDTDDAGPAGHTGEGSPHPDKLAPGALRGLVEDHLRDHPGQEFTPHQIGKALGGRSSGAVHNALVRLTDSGVAEMTTTRPKKFALAPSSQS</sequence>
<reference evidence="2 3" key="1">
    <citation type="submission" date="2019-05" db="EMBL/GenBank/DDBJ databases">
        <title>Genomes sequences of two Nocardia cyriacigeorgica environmental isolates, type strains Nocardia asteroides ATCC 19247 and Nocardia cyriacigeorgica DSM 44484.</title>
        <authorList>
            <person name="Vautrin F."/>
            <person name="Bergeron E."/>
            <person name="Dubost A."/>
            <person name="Abrouk D."/>
            <person name="Rodriguez Nava V."/>
            <person name="Pujic P."/>
        </authorList>
    </citation>
    <scope>NUCLEOTIDE SEQUENCE [LARGE SCALE GENOMIC DNA]</scope>
    <source>
        <strain evidence="2 3">EML 1456</strain>
    </source>
</reference>
<dbReference type="EMBL" id="VBUU01000015">
    <property type="protein sequence ID" value="TLG08980.1"/>
    <property type="molecule type" value="Genomic_DNA"/>
</dbReference>
<dbReference type="Gene3D" id="1.10.10.10">
    <property type="entry name" value="Winged helix-like DNA-binding domain superfamily/Winged helix DNA-binding domain"/>
    <property type="match status" value="1"/>
</dbReference>
<dbReference type="RefSeq" id="WP_051047221.1">
    <property type="nucleotide sequence ID" value="NZ_JADLPF010000001.1"/>
</dbReference>
<feature type="compositionally biased region" description="Acidic residues" evidence="1">
    <location>
        <begin position="77"/>
        <end position="92"/>
    </location>
</feature>